<evidence type="ECO:0000256" key="1">
    <source>
        <dbReference type="SAM" id="Phobius"/>
    </source>
</evidence>
<dbReference type="STRING" id="1499687.BN1080_00836"/>
<keyword evidence="1" id="KW-0472">Membrane</keyword>
<reference evidence="2 3" key="1">
    <citation type="submission" date="2014-09" db="EMBL/GenBank/DDBJ databases">
        <authorList>
            <person name="Urmite Genomes Urmite Genomes"/>
        </authorList>
    </citation>
    <scope>NUCLEOTIDE SEQUENCE [LARGE SCALE GENOMIC DNA]</scope>
    <source>
        <strain evidence="2 3">ES2</strain>
    </source>
</reference>
<keyword evidence="1" id="KW-0812">Transmembrane</keyword>
<accession>A0A098EKX5</accession>
<name>A0A098EKX5_9BACL</name>
<evidence type="ECO:0000313" key="3">
    <source>
        <dbReference type="Proteomes" id="UP000043699"/>
    </source>
</evidence>
<keyword evidence="1" id="KW-1133">Transmembrane helix</keyword>
<protein>
    <submittedName>
        <fullName evidence="2">Uncharacterized protein</fullName>
    </submittedName>
</protein>
<proteinExistence type="predicted"/>
<dbReference type="AlphaFoldDB" id="A0A098EKX5"/>
<keyword evidence="3" id="KW-1185">Reference proteome</keyword>
<organism evidence="2 3">
    <name type="scientific">Planococcus massiliensis</name>
    <dbReference type="NCBI Taxonomy" id="1499687"/>
    <lineage>
        <taxon>Bacteria</taxon>
        <taxon>Bacillati</taxon>
        <taxon>Bacillota</taxon>
        <taxon>Bacilli</taxon>
        <taxon>Bacillales</taxon>
        <taxon>Caryophanaceae</taxon>
        <taxon>Planococcus</taxon>
    </lineage>
</organism>
<evidence type="ECO:0000313" key="2">
    <source>
        <dbReference type="EMBL" id="CEG21916.1"/>
    </source>
</evidence>
<dbReference type="EMBL" id="CCXS01000001">
    <property type="protein sequence ID" value="CEG21916.1"/>
    <property type="molecule type" value="Genomic_DNA"/>
</dbReference>
<gene>
    <name evidence="2" type="ORF">BN1080_00836</name>
</gene>
<feature type="transmembrane region" description="Helical" evidence="1">
    <location>
        <begin position="27"/>
        <end position="45"/>
    </location>
</feature>
<sequence>MSKYAHYLIIFLCLILTFFLYNKALGSIPFLILSLYLFYFGWRQLGSRKKKTR</sequence>
<dbReference type="Proteomes" id="UP000043699">
    <property type="component" value="Unassembled WGS sequence"/>
</dbReference>
<feature type="transmembrane region" description="Helical" evidence="1">
    <location>
        <begin position="5"/>
        <end position="21"/>
    </location>
</feature>